<feature type="non-terminal residue" evidence="2">
    <location>
        <position position="1"/>
    </location>
</feature>
<feature type="compositionally biased region" description="Basic residues" evidence="1">
    <location>
        <begin position="60"/>
        <end position="69"/>
    </location>
</feature>
<keyword evidence="3" id="KW-1185">Reference proteome</keyword>
<organism evidence="2 3">
    <name type="scientific">Teladorsagia circumcincta</name>
    <name type="common">Brown stomach worm</name>
    <name type="synonym">Ostertagia circumcincta</name>
    <dbReference type="NCBI Taxonomy" id="45464"/>
    <lineage>
        <taxon>Eukaryota</taxon>
        <taxon>Metazoa</taxon>
        <taxon>Ecdysozoa</taxon>
        <taxon>Nematoda</taxon>
        <taxon>Chromadorea</taxon>
        <taxon>Rhabditida</taxon>
        <taxon>Rhabditina</taxon>
        <taxon>Rhabditomorpha</taxon>
        <taxon>Strongyloidea</taxon>
        <taxon>Trichostrongylidae</taxon>
        <taxon>Teladorsagia</taxon>
    </lineage>
</organism>
<evidence type="ECO:0000313" key="2">
    <source>
        <dbReference type="EMBL" id="PIO68177.1"/>
    </source>
</evidence>
<dbReference type="EMBL" id="KZ347219">
    <property type="protein sequence ID" value="PIO68177.1"/>
    <property type="molecule type" value="Genomic_DNA"/>
</dbReference>
<evidence type="ECO:0000256" key="1">
    <source>
        <dbReference type="SAM" id="MobiDB-lite"/>
    </source>
</evidence>
<reference evidence="2 3" key="1">
    <citation type="submission" date="2015-09" db="EMBL/GenBank/DDBJ databases">
        <title>Draft genome of the parasitic nematode Teladorsagia circumcincta isolate WARC Sus (inbred).</title>
        <authorList>
            <person name="Mitreva M."/>
        </authorList>
    </citation>
    <scope>NUCLEOTIDE SEQUENCE [LARGE SCALE GENOMIC DNA]</scope>
    <source>
        <strain evidence="2 3">S</strain>
    </source>
</reference>
<dbReference type="Proteomes" id="UP000230423">
    <property type="component" value="Unassembled WGS sequence"/>
</dbReference>
<dbReference type="AlphaFoldDB" id="A0A2G9UD65"/>
<feature type="compositionally biased region" description="Basic and acidic residues" evidence="1">
    <location>
        <begin position="173"/>
        <end position="185"/>
    </location>
</feature>
<accession>A0A2G9UD65</accession>
<name>A0A2G9UD65_TELCI</name>
<sequence>SKNDNSPHDDSLNKFRSYIEANNSCGTKLPLDINPPEAVEDHKYNPTYSMLEARSETLKSKKRYSKRGNKIAPACSPQHSQHSDSGNKIRNLAQNTNSGKIRSTEPEKRFSSSKKPSSTDRSSDSIQKGFERMKPRKEVLSRLEWKKKFDRGNVRTSQNTRTRKRVFSQRGLESSDRDEEHERGSAKRSRNSKKRRKKEEESTRSKRKKTDDERQKSECNLGMIFLYVCLGVVSASVLQSEARYFNSHYDKRTLDLDDPRFIKRALPMGTNIGVAYVKRDDIDP</sequence>
<feature type="compositionally biased region" description="Basic residues" evidence="1">
    <location>
        <begin position="186"/>
        <end position="197"/>
    </location>
</feature>
<feature type="non-terminal residue" evidence="2">
    <location>
        <position position="284"/>
    </location>
</feature>
<evidence type="ECO:0000313" key="3">
    <source>
        <dbReference type="Proteomes" id="UP000230423"/>
    </source>
</evidence>
<feature type="compositionally biased region" description="Basic and acidic residues" evidence="1">
    <location>
        <begin position="198"/>
        <end position="214"/>
    </location>
</feature>
<feature type="region of interest" description="Disordered" evidence="1">
    <location>
        <begin position="25"/>
        <end position="137"/>
    </location>
</feature>
<feature type="region of interest" description="Disordered" evidence="1">
    <location>
        <begin position="151"/>
        <end position="214"/>
    </location>
</feature>
<dbReference type="OrthoDB" id="5861192at2759"/>
<feature type="compositionally biased region" description="Polar residues" evidence="1">
    <location>
        <begin position="88"/>
        <end position="101"/>
    </location>
</feature>
<gene>
    <name evidence="2" type="ORF">TELCIR_10049</name>
</gene>
<feature type="compositionally biased region" description="Basic and acidic residues" evidence="1">
    <location>
        <begin position="117"/>
        <end position="137"/>
    </location>
</feature>
<protein>
    <submittedName>
        <fullName evidence="2">Uncharacterized protein</fullName>
    </submittedName>
</protein>
<proteinExistence type="predicted"/>